<name>A0ABR3GKU9_9PEZI</name>
<dbReference type="InterPro" id="IPR019819">
    <property type="entry name" value="Carboxylesterase_B_CS"/>
</dbReference>
<accession>A0ABR3GKU9</accession>
<reference evidence="3 4" key="1">
    <citation type="submission" date="2024-02" db="EMBL/GenBank/DDBJ databases">
        <title>Discinaceae phylogenomics.</title>
        <authorList>
            <person name="Dirks A.C."/>
            <person name="James T.Y."/>
        </authorList>
    </citation>
    <scope>NUCLEOTIDE SEQUENCE [LARGE SCALE GENOMIC DNA]</scope>
    <source>
        <strain evidence="3 4">ACD0624</strain>
    </source>
</reference>
<feature type="signal peptide" evidence="1">
    <location>
        <begin position="1"/>
        <end position="18"/>
    </location>
</feature>
<protein>
    <recommendedName>
        <fullName evidence="2">Carboxylesterase type B domain-containing protein</fullName>
    </recommendedName>
</protein>
<evidence type="ECO:0000313" key="4">
    <source>
        <dbReference type="Proteomes" id="UP001447188"/>
    </source>
</evidence>
<proteinExistence type="predicted"/>
<keyword evidence="1" id="KW-0732">Signal</keyword>
<evidence type="ECO:0000313" key="3">
    <source>
        <dbReference type="EMBL" id="KAL0636402.1"/>
    </source>
</evidence>
<sequence>MITANFLLLLALSAFAVGALTPDTTLPTVDLGYGVYRATYYNESYDAYVFSNVRFARPPIGELRFGPPQPPLVDRSKVHDGSEGFICHAAWAGNPILPPLYDAPQSEDCLFLDVIVPRAVLDGHVGKVPVLFWIFGGAYTMGSKNTMGDPITFLRHSPSPVVYVGINYRVGHFGFLGGPSLTLAAGTIPNAGLHDQLFALQWVQDNIHLFHGDKDEVTVMGVSAGGGSALHHVTAYGGLGAPPMFKRVLPMSAGFTQHGGHSFVEEQFMQFEAAVGCAGKGVECIRAAPTEALIKANKKLITDLIPPRSGPGPSVDGNYVPDLPQYLLLQGRFHKNIKVLTTDDSDEGAAFVDPNSQLTAEQAVDDLFPTLSLATRSALLSFYPPPSSSTPYATEVARFAKILSDSMFDNNRFAVSAALPDRTYNVVHTGFHGSGTNMVFNDLPSLETGFSEEIVNQMRRFVMNFVVTGNPNEAGNGGVSRGVEWPIYGASGKGLNIDGQTMEVVDTTAMDAARKWWAQGPLLN</sequence>
<dbReference type="SUPFAM" id="SSF53474">
    <property type="entry name" value="alpha/beta-Hydrolases"/>
    <property type="match status" value="1"/>
</dbReference>
<feature type="chain" id="PRO_5045752339" description="Carboxylesterase type B domain-containing protein" evidence="1">
    <location>
        <begin position="19"/>
        <end position="524"/>
    </location>
</feature>
<comment type="caution">
    <text evidence="3">The sequence shown here is derived from an EMBL/GenBank/DDBJ whole genome shotgun (WGS) entry which is preliminary data.</text>
</comment>
<dbReference type="EMBL" id="JBBBZM010000051">
    <property type="protein sequence ID" value="KAL0636402.1"/>
    <property type="molecule type" value="Genomic_DNA"/>
</dbReference>
<dbReference type="Pfam" id="PF00135">
    <property type="entry name" value="COesterase"/>
    <property type="match status" value="1"/>
</dbReference>
<dbReference type="Proteomes" id="UP001447188">
    <property type="component" value="Unassembled WGS sequence"/>
</dbReference>
<dbReference type="Gene3D" id="3.40.50.1820">
    <property type="entry name" value="alpha/beta hydrolase"/>
    <property type="match status" value="1"/>
</dbReference>
<dbReference type="InterPro" id="IPR002018">
    <property type="entry name" value="CarbesteraseB"/>
</dbReference>
<dbReference type="InterPro" id="IPR050309">
    <property type="entry name" value="Type-B_Carboxylest/Lipase"/>
</dbReference>
<keyword evidence="4" id="KW-1185">Reference proteome</keyword>
<organism evidence="3 4">
    <name type="scientific">Discina gigas</name>
    <dbReference type="NCBI Taxonomy" id="1032678"/>
    <lineage>
        <taxon>Eukaryota</taxon>
        <taxon>Fungi</taxon>
        <taxon>Dikarya</taxon>
        <taxon>Ascomycota</taxon>
        <taxon>Pezizomycotina</taxon>
        <taxon>Pezizomycetes</taxon>
        <taxon>Pezizales</taxon>
        <taxon>Discinaceae</taxon>
        <taxon>Discina</taxon>
    </lineage>
</organism>
<dbReference type="PANTHER" id="PTHR11559">
    <property type="entry name" value="CARBOXYLESTERASE"/>
    <property type="match status" value="1"/>
</dbReference>
<dbReference type="PROSITE" id="PS00941">
    <property type="entry name" value="CARBOXYLESTERASE_B_2"/>
    <property type="match status" value="1"/>
</dbReference>
<gene>
    <name evidence="3" type="ORF">Q9L58_004652</name>
</gene>
<evidence type="ECO:0000259" key="2">
    <source>
        <dbReference type="Pfam" id="PF00135"/>
    </source>
</evidence>
<feature type="domain" description="Carboxylesterase type B" evidence="2">
    <location>
        <begin position="36"/>
        <end position="502"/>
    </location>
</feature>
<evidence type="ECO:0000256" key="1">
    <source>
        <dbReference type="SAM" id="SignalP"/>
    </source>
</evidence>
<dbReference type="InterPro" id="IPR029058">
    <property type="entry name" value="AB_hydrolase_fold"/>
</dbReference>